<protein>
    <recommendedName>
        <fullName evidence="10">Short-chain dehydrogenase/reductase 3</fullName>
    </recommendedName>
    <alternativeName>
        <fullName evidence="11">Retinal short-chain dehydrogenase/reductase 1</fullName>
    </alternativeName>
</protein>
<evidence type="ECO:0000256" key="12">
    <source>
        <dbReference type="RuleBase" id="RU000363"/>
    </source>
</evidence>
<dbReference type="PRINTS" id="PR00081">
    <property type="entry name" value="GDHRDH"/>
</dbReference>
<proteinExistence type="inferred from homology"/>
<evidence type="ECO:0000256" key="11">
    <source>
        <dbReference type="ARBA" id="ARBA00082544"/>
    </source>
</evidence>
<evidence type="ECO:0000256" key="1">
    <source>
        <dbReference type="ARBA" id="ARBA00004141"/>
    </source>
</evidence>
<dbReference type="InterPro" id="IPR036291">
    <property type="entry name" value="NAD(P)-bd_dom_sf"/>
</dbReference>
<dbReference type="SUPFAM" id="SSF51735">
    <property type="entry name" value="NAD(P)-binding Rossmann-fold domains"/>
    <property type="match status" value="2"/>
</dbReference>
<comment type="function">
    <text evidence="9">Catalyzes the reduction of all-trans-retinal to all-trans-retinol in the presence of NADPH.</text>
</comment>
<dbReference type="AlphaFoldDB" id="A0A814SW46"/>
<dbReference type="GO" id="GO:0052650">
    <property type="term" value="F:all-trans-retinol dehydrogenase (NADP+) activity"/>
    <property type="evidence" value="ECO:0007669"/>
    <property type="project" value="UniProtKB-ARBA"/>
</dbReference>
<evidence type="ECO:0000256" key="5">
    <source>
        <dbReference type="ARBA" id="ARBA00022989"/>
    </source>
</evidence>
<evidence type="ECO:0000256" key="8">
    <source>
        <dbReference type="ARBA" id="ARBA00023136"/>
    </source>
</evidence>
<sequence>MEYRAHVTEELNTTINTERIKARKCDLINRESIYEYAKKVLITEAASDVKKGVVQRLAHLGCTLILWDIDEVNNIYVVNELNNAMKCDLANRENIYKCARKLKKFSYILKAFLSSILDNNHGHVVTIASGAELTGVLDLVDYCLSKFCRHELHRLKKIGIKTTVVCPNFINTSMFDGVTTSEFLLLFDISISSIATQIESQVLKHYFIALVNLIRGGPTLKDLNSEIVLITGAASGLGKGIGQRLAHLGCTLVLWDIDEVNNIHVAEELNTVTNSERIHAMKCDLTNKENIYECAKKIQETVGHVTMIINNAGAVSGKQLVNCSDASIQRTFDVNVIAHFWILKAFLPSMLEHNYGHIVTIASAAGLAGVSGLVDYCSSKFAAVGLHEALTHELYGLKKYGIKTTVVCPGFINTGMFDGATSTDLTPLLDQEKVCDDIVKGIRQNKHLLIIPKSLTLSAILNRIAPRAAELEIHDMIGLHKSMDTFVGREKKST</sequence>
<dbReference type="PRINTS" id="PR00080">
    <property type="entry name" value="SDRFAMILY"/>
</dbReference>
<comment type="subcellular location">
    <subcellularLocation>
        <location evidence="1">Membrane</location>
        <topology evidence="1">Multi-pass membrane protein</topology>
    </subcellularLocation>
</comment>
<name>A0A814SW46_9BILA</name>
<evidence type="ECO:0000256" key="2">
    <source>
        <dbReference type="ARBA" id="ARBA00006484"/>
    </source>
</evidence>
<evidence type="ECO:0000256" key="7">
    <source>
        <dbReference type="ARBA" id="ARBA00023098"/>
    </source>
</evidence>
<keyword evidence="8" id="KW-0472">Membrane</keyword>
<comment type="caution">
    <text evidence="13">The sequence shown here is derived from an EMBL/GenBank/DDBJ whole genome shotgun (WGS) entry which is preliminary data.</text>
</comment>
<evidence type="ECO:0000256" key="9">
    <source>
        <dbReference type="ARBA" id="ARBA00059620"/>
    </source>
</evidence>
<evidence type="ECO:0000313" key="14">
    <source>
        <dbReference type="Proteomes" id="UP000663889"/>
    </source>
</evidence>
<keyword evidence="3" id="KW-0812">Transmembrane</keyword>
<dbReference type="CDD" id="cd05339">
    <property type="entry name" value="17beta-HSDXI-like_SDR_c"/>
    <property type="match status" value="1"/>
</dbReference>
<keyword evidence="6" id="KW-0560">Oxidoreductase</keyword>
<dbReference type="PANTHER" id="PTHR24322">
    <property type="entry name" value="PKSB"/>
    <property type="match status" value="1"/>
</dbReference>
<organism evidence="13 14">
    <name type="scientific">Rotaria sordida</name>
    <dbReference type="NCBI Taxonomy" id="392033"/>
    <lineage>
        <taxon>Eukaryota</taxon>
        <taxon>Metazoa</taxon>
        <taxon>Spiralia</taxon>
        <taxon>Gnathifera</taxon>
        <taxon>Rotifera</taxon>
        <taxon>Eurotatoria</taxon>
        <taxon>Bdelloidea</taxon>
        <taxon>Philodinida</taxon>
        <taxon>Philodinidae</taxon>
        <taxon>Rotaria</taxon>
    </lineage>
</organism>
<dbReference type="GO" id="GO:0016020">
    <property type="term" value="C:membrane"/>
    <property type="evidence" value="ECO:0007669"/>
    <property type="project" value="UniProtKB-SubCell"/>
</dbReference>
<dbReference type="PANTHER" id="PTHR24322:SF736">
    <property type="entry name" value="RETINOL DEHYDROGENASE 10"/>
    <property type="match status" value="1"/>
</dbReference>
<dbReference type="Proteomes" id="UP000663889">
    <property type="component" value="Unassembled WGS sequence"/>
</dbReference>
<accession>A0A814SW46</accession>
<evidence type="ECO:0000256" key="10">
    <source>
        <dbReference type="ARBA" id="ARBA00068717"/>
    </source>
</evidence>
<evidence type="ECO:0000313" key="13">
    <source>
        <dbReference type="EMBL" id="CAF1149962.1"/>
    </source>
</evidence>
<keyword evidence="4" id="KW-0521">NADP</keyword>
<dbReference type="InterPro" id="IPR002347">
    <property type="entry name" value="SDR_fam"/>
</dbReference>
<evidence type="ECO:0000256" key="6">
    <source>
        <dbReference type="ARBA" id="ARBA00023002"/>
    </source>
</evidence>
<comment type="similarity">
    <text evidence="2 12">Belongs to the short-chain dehydrogenases/reductases (SDR) family.</text>
</comment>
<dbReference type="FunFam" id="3.40.50.720:FF:000131">
    <property type="entry name" value="Short-chain dehydrogenase/reductase 3"/>
    <property type="match status" value="1"/>
</dbReference>
<evidence type="ECO:0000256" key="4">
    <source>
        <dbReference type="ARBA" id="ARBA00022857"/>
    </source>
</evidence>
<dbReference type="Pfam" id="PF00106">
    <property type="entry name" value="adh_short"/>
    <property type="match status" value="1"/>
</dbReference>
<keyword evidence="5" id="KW-1133">Transmembrane helix</keyword>
<gene>
    <name evidence="13" type="ORF">SEV965_LOCUS18396</name>
</gene>
<evidence type="ECO:0000256" key="3">
    <source>
        <dbReference type="ARBA" id="ARBA00022692"/>
    </source>
</evidence>
<dbReference type="Gene3D" id="3.40.50.720">
    <property type="entry name" value="NAD(P)-binding Rossmann-like Domain"/>
    <property type="match status" value="2"/>
</dbReference>
<keyword evidence="7" id="KW-0443">Lipid metabolism</keyword>
<dbReference type="EMBL" id="CAJNOU010001094">
    <property type="protein sequence ID" value="CAF1149962.1"/>
    <property type="molecule type" value="Genomic_DNA"/>
</dbReference>
<reference evidence="13" key="1">
    <citation type="submission" date="2021-02" db="EMBL/GenBank/DDBJ databases">
        <authorList>
            <person name="Nowell W R."/>
        </authorList>
    </citation>
    <scope>NUCLEOTIDE SEQUENCE</scope>
</reference>